<evidence type="ECO:0000256" key="4">
    <source>
        <dbReference type="ARBA" id="ARBA00022555"/>
    </source>
</evidence>
<dbReference type="InterPro" id="IPR005146">
    <property type="entry name" value="B3/B4_tRNA-bd"/>
</dbReference>
<evidence type="ECO:0000256" key="10">
    <source>
        <dbReference type="ARBA" id="ARBA00022884"/>
    </source>
</evidence>
<keyword evidence="6 14" id="KW-0479">Metal-binding</keyword>
<dbReference type="SUPFAM" id="SSF46955">
    <property type="entry name" value="Putative DNA-binding domain"/>
    <property type="match status" value="1"/>
</dbReference>
<keyword evidence="14" id="KW-0963">Cytoplasm</keyword>
<keyword evidence="18" id="KW-0614">Plasmid</keyword>
<dbReference type="InterPro" id="IPR045060">
    <property type="entry name" value="Phe-tRNA-ligase_IIc_bsu"/>
</dbReference>
<dbReference type="InterPro" id="IPR005147">
    <property type="entry name" value="tRNA_synthase_B5-dom"/>
</dbReference>
<evidence type="ECO:0000256" key="12">
    <source>
        <dbReference type="ARBA" id="ARBA00023146"/>
    </source>
</evidence>
<organism evidence="18 19">
    <name type="scientific">Mycoplasmopsis cynos</name>
    <dbReference type="NCBI Taxonomy" id="171284"/>
    <lineage>
        <taxon>Bacteria</taxon>
        <taxon>Bacillati</taxon>
        <taxon>Mycoplasmatota</taxon>
        <taxon>Mycoplasmoidales</taxon>
        <taxon>Metamycoplasmataceae</taxon>
        <taxon>Mycoplasmopsis</taxon>
    </lineage>
</organism>
<evidence type="ECO:0000256" key="5">
    <source>
        <dbReference type="ARBA" id="ARBA00022598"/>
    </source>
</evidence>
<dbReference type="InterPro" id="IPR004532">
    <property type="entry name" value="Phe-tRNA-ligase_IIc_bsu_bact"/>
</dbReference>
<dbReference type="GO" id="GO:0006432">
    <property type="term" value="P:phenylalanyl-tRNA aminoacylation"/>
    <property type="evidence" value="ECO:0007669"/>
    <property type="project" value="UniProtKB-UniRule"/>
</dbReference>
<evidence type="ECO:0000256" key="14">
    <source>
        <dbReference type="HAMAP-Rule" id="MF_00283"/>
    </source>
</evidence>
<evidence type="ECO:0000259" key="17">
    <source>
        <dbReference type="PROSITE" id="PS51483"/>
    </source>
</evidence>
<evidence type="ECO:0000313" key="18">
    <source>
        <dbReference type="EMBL" id="VEU64781.1"/>
    </source>
</evidence>
<keyword evidence="9 14" id="KW-0460">Magnesium</keyword>
<evidence type="ECO:0000313" key="19">
    <source>
        <dbReference type="Proteomes" id="UP000289506"/>
    </source>
</evidence>
<dbReference type="GO" id="GO:0005524">
    <property type="term" value="F:ATP binding"/>
    <property type="evidence" value="ECO:0007669"/>
    <property type="project" value="UniProtKB-UniRule"/>
</dbReference>
<sequence length="720" mass="83222">MILSLKHLNKYLPSLELKPKNLEVALNELGFEVEWVKPFANVKGLIFAKVLDVFMNPNSDRLDVVKLETKFGQLTIQTTNRILKYGDLIICFPVGASKDGVEFKEIILKGYPSQGMMASWSEIGYDWTLLSEKDQILVLPNDFASINDDPMELLNINDTIIEISTTANRNDANSYYFLAKELAAYFKTEFKPLFSFNKQSDFISEFKVQKNLAKEISFLEVKTKDIKQNSIYEKTLLAKHGISSLFNWAVNLSNLTLIEIGSPAHVYDANKISPNISTTLYSGKLEILGAKEVEVNDVLAIKDDYKVISLACVMGLEATKSTSESNRFLFEIGVFDPKMVRHGAKEIKLNTNSASQGSRVISQEVAWLGMEYIKAYCKGLEISKIINEIKLDAKRAINFNSEKLRTYAGVDDLRIFDHAIKQLENLGFEFINSVVYVPNYRYDVLCFEDIIEEIFRFYSYQNFKPQEVRIAPLKTLNINNDKYYWMHNGYSEARTFSLVSIEKNKFNPWNILESFNLMTYVSKERESIRKSIIISLQEAVSYNLKRKIDQLSFFEHGMIANQTFVYGLASTNKTFKELQQDIINFLNLDLEFIKFEDNEYIHPNVSARIFYQNKYIGWIGKIHPKYDDTNAFYAEFIIPEQKSKLNKYQNVNFEPLKNIDLTFEIPNNGSINEIILNINKIHKPFSIKVVDDYQKEHSHNVTLRISDYETNIEKINKHFN</sequence>
<keyword evidence="5 14" id="KW-0436">Ligase</keyword>
<comment type="subunit">
    <text evidence="3 14">Tetramer of two alpha and two beta subunits.</text>
</comment>
<feature type="binding site" evidence="14">
    <location>
        <position position="449"/>
    </location>
    <ligand>
        <name>Mg(2+)</name>
        <dbReference type="ChEBI" id="CHEBI:18420"/>
        <note>shared with alpha subunit</note>
    </ligand>
</feature>
<comment type="cofactor">
    <cofactor evidence="14">
        <name>Mg(2+)</name>
        <dbReference type="ChEBI" id="CHEBI:18420"/>
    </cofactor>
    <text evidence="14">Binds 2 magnesium ions per tetramer.</text>
</comment>
<evidence type="ECO:0000256" key="1">
    <source>
        <dbReference type="ARBA" id="ARBA00004496"/>
    </source>
</evidence>
<dbReference type="PROSITE" id="PS51483">
    <property type="entry name" value="B5"/>
    <property type="match status" value="1"/>
</dbReference>
<feature type="domain" description="B5" evidence="17">
    <location>
        <begin position="392"/>
        <end position="465"/>
    </location>
</feature>
<dbReference type="Proteomes" id="UP000289506">
    <property type="component" value="Plasmid 13"/>
</dbReference>
<gene>
    <name evidence="14 18" type="primary">pheT</name>
    <name evidence="18" type="ORF">NCTC10142_00541</name>
</gene>
<dbReference type="RefSeq" id="WP_129720647.1">
    <property type="nucleotide sequence ID" value="NZ_LR214986.1"/>
</dbReference>
<evidence type="ECO:0000256" key="6">
    <source>
        <dbReference type="ARBA" id="ARBA00022723"/>
    </source>
</evidence>
<dbReference type="Pfam" id="PF03483">
    <property type="entry name" value="B3_4"/>
    <property type="match status" value="1"/>
</dbReference>
<dbReference type="InterPro" id="IPR002547">
    <property type="entry name" value="tRNA-bd_dom"/>
</dbReference>
<name>A0A449AIH0_9BACT</name>
<dbReference type="InterPro" id="IPR009061">
    <property type="entry name" value="DNA-bd_dom_put_sf"/>
</dbReference>
<evidence type="ECO:0000256" key="13">
    <source>
        <dbReference type="ARBA" id="ARBA00049255"/>
    </source>
</evidence>
<dbReference type="SUPFAM" id="SSF50249">
    <property type="entry name" value="Nucleic acid-binding proteins"/>
    <property type="match status" value="1"/>
</dbReference>
<feature type="binding site" evidence="14">
    <location>
        <position position="453"/>
    </location>
    <ligand>
        <name>Mg(2+)</name>
        <dbReference type="ChEBI" id="CHEBI:18420"/>
        <note>shared with alpha subunit</note>
    </ligand>
</feature>
<dbReference type="PANTHER" id="PTHR10947:SF0">
    <property type="entry name" value="PHENYLALANINE--TRNA LIGASE BETA SUBUNIT"/>
    <property type="match status" value="1"/>
</dbReference>
<keyword evidence="4 15" id="KW-0820">tRNA-binding</keyword>
<dbReference type="PANTHER" id="PTHR10947">
    <property type="entry name" value="PHENYLALANYL-TRNA SYNTHETASE BETA CHAIN AND LEUCINE-RICH REPEAT-CONTAINING PROTEIN 47"/>
    <property type="match status" value="1"/>
</dbReference>
<feature type="binding site" evidence="14">
    <location>
        <position position="443"/>
    </location>
    <ligand>
        <name>Mg(2+)</name>
        <dbReference type="ChEBI" id="CHEBI:18420"/>
        <note>shared with alpha subunit</note>
    </ligand>
</feature>
<comment type="subcellular location">
    <subcellularLocation>
        <location evidence="1 14">Cytoplasm</location>
    </subcellularLocation>
</comment>
<dbReference type="InterPro" id="IPR041616">
    <property type="entry name" value="PheRS_beta_core"/>
</dbReference>
<feature type="domain" description="TRNA-binding" evidence="16">
    <location>
        <begin position="39"/>
        <end position="152"/>
    </location>
</feature>
<evidence type="ECO:0000256" key="2">
    <source>
        <dbReference type="ARBA" id="ARBA00008653"/>
    </source>
</evidence>
<comment type="similarity">
    <text evidence="2 14">Belongs to the phenylalanyl-tRNA synthetase beta subunit family. Type 1 subfamily.</text>
</comment>
<dbReference type="SUPFAM" id="SSF55681">
    <property type="entry name" value="Class II aaRS and biotin synthetases"/>
    <property type="match status" value="1"/>
</dbReference>
<dbReference type="Pfam" id="PF03484">
    <property type="entry name" value="B5"/>
    <property type="match status" value="1"/>
</dbReference>
<dbReference type="Gene3D" id="2.40.50.140">
    <property type="entry name" value="Nucleic acid-binding proteins"/>
    <property type="match status" value="1"/>
</dbReference>
<comment type="catalytic activity">
    <reaction evidence="13 14">
        <text>tRNA(Phe) + L-phenylalanine + ATP = L-phenylalanyl-tRNA(Phe) + AMP + diphosphate + H(+)</text>
        <dbReference type="Rhea" id="RHEA:19413"/>
        <dbReference type="Rhea" id="RHEA-COMP:9668"/>
        <dbReference type="Rhea" id="RHEA-COMP:9699"/>
        <dbReference type="ChEBI" id="CHEBI:15378"/>
        <dbReference type="ChEBI" id="CHEBI:30616"/>
        <dbReference type="ChEBI" id="CHEBI:33019"/>
        <dbReference type="ChEBI" id="CHEBI:58095"/>
        <dbReference type="ChEBI" id="CHEBI:78442"/>
        <dbReference type="ChEBI" id="CHEBI:78531"/>
        <dbReference type="ChEBI" id="CHEBI:456215"/>
        <dbReference type="EC" id="6.1.1.20"/>
    </reaction>
</comment>
<reference evidence="18 19" key="1">
    <citation type="submission" date="2019-01" db="EMBL/GenBank/DDBJ databases">
        <authorList>
            <consortium name="Pathogen Informatics"/>
        </authorList>
    </citation>
    <scope>NUCLEOTIDE SEQUENCE [LARGE SCALE GENOMIC DNA]</scope>
    <source>
        <strain evidence="18 19">NCTC10142</strain>
        <plasmid evidence="19">13</plasmid>
    </source>
</reference>
<dbReference type="SUPFAM" id="SSF56037">
    <property type="entry name" value="PheT/TilS domain"/>
    <property type="match status" value="1"/>
</dbReference>
<dbReference type="Pfam" id="PF17759">
    <property type="entry name" value="tRNA_synthFbeta"/>
    <property type="match status" value="1"/>
</dbReference>
<dbReference type="SMART" id="SM00874">
    <property type="entry name" value="B5"/>
    <property type="match status" value="1"/>
</dbReference>
<evidence type="ECO:0000256" key="15">
    <source>
        <dbReference type="PROSITE-ProRule" id="PRU00209"/>
    </source>
</evidence>
<evidence type="ECO:0000256" key="9">
    <source>
        <dbReference type="ARBA" id="ARBA00022842"/>
    </source>
</evidence>
<dbReference type="InterPro" id="IPR045864">
    <property type="entry name" value="aa-tRNA-synth_II/BPL/LPL"/>
</dbReference>
<dbReference type="GO" id="GO:0009328">
    <property type="term" value="C:phenylalanine-tRNA ligase complex"/>
    <property type="evidence" value="ECO:0007669"/>
    <property type="project" value="TreeGrafter"/>
</dbReference>
<evidence type="ECO:0000256" key="3">
    <source>
        <dbReference type="ARBA" id="ARBA00011209"/>
    </source>
</evidence>
<keyword evidence="8 14" id="KW-0067">ATP-binding</keyword>
<dbReference type="InterPro" id="IPR020825">
    <property type="entry name" value="Phe-tRNA_synthase-like_B3/B4"/>
</dbReference>
<accession>A0A449AIH0</accession>
<keyword evidence="10 15" id="KW-0694">RNA-binding</keyword>
<dbReference type="Gene3D" id="3.50.40.10">
    <property type="entry name" value="Phenylalanyl-trna Synthetase, Chain B, domain 3"/>
    <property type="match status" value="1"/>
</dbReference>
<dbReference type="SMART" id="SM00873">
    <property type="entry name" value="B3_4"/>
    <property type="match status" value="1"/>
</dbReference>
<dbReference type="GO" id="GO:0000049">
    <property type="term" value="F:tRNA binding"/>
    <property type="evidence" value="ECO:0007669"/>
    <property type="project" value="UniProtKB-UniRule"/>
</dbReference>
<keyword evidence="11 14" id="KW-0648">Protein biosynthesis</keyword>
<evidence type="ECO:0000256" key="11">
    <source>
        <dbReference type="ARBA" id="ARBA00022917"/>
    </source>
</evidence>
<dbReference type="NCBIfam" id="NF001882">
    <property type="entry name" value="PRK00629.5-4"/>
    <property type="match status" value="1"/>
</dbReference>
<dbReference type="Gene3D" id="3.30.56.10">
    <property type="match status" value="2"/>
</dbReference>
<dbReference type="AlphaFoldDB" id="A0A449AIH0"/>
<feature type="binding site" evidence="14">
    <location>
        <position position="452"/>
    </location>
    <ligand>
        <name>Mg(2+)</name>
        <dbReference type="ChEBI" id="CHEBI:18420"/>
        <note>shared with alpha subunit</note>
    </ligand>
</feature>
<dbReference type="InterPro" id="IPR012340">
    <property type="entry name" value="NA-bd_OB-fold"/>
</dbReference>
<keyword evidence="12 14" id="KW-0030">Aminoacyl-tRNA synthetase</keyword>
<keyword evidence="7 14" id="KW-0547">Nucleotide-binding</keyword>
<proteinExistence type="inferred from homology"/>
<geneLocation type="plasmid" evidence="18 19">
    <name>13</name>
</geneLocation>
<dbReference type="Gene3D" id="3.30.930.10">
    <property type="entry name" value="Bira Bifunctional Protein, Domain 2"/>
    <property type="match status" value="1"/>
</dbReference>
<dbReference type="EC" id="6.1.1.20" evidence="14"/>
<evidence type="ECO:0000259" key="16">
    <source>
        <dbReference type="PROSITE" id="PS50886"/>
    </source>
</evidence>
<evidence type="ECO:0000256" key="7">
    <source>
        <dbReference type="ARBA" id="ARBA00022741"/>
    </source>
</evidence>
<evidence type="ECO:0000256" key="8">
    <source>
        <dbReference type="ARBA" id="ARBA00022840"/>
    </source>
</evidence>
<dbReference type="HAMAP" id="MF_00283">
    <property type="entry name" value="Phe_tRNA_synth_beta1"/>
    <property type="match status" value="1"/>
</dbReference>
<dbReference type="PROSITE" id="PS50886">
    <property type="entry name" value="TRBD"/>
    <property type="match status" value="1"/>
</dbReference>
<protein>
    <recommendedName>
        <fullName evidence="14">Phenylalanine--tRNA ligase beta subunit</fullName>
        <ecNumber evidence="14">6.1.1.20</ecNumber>
    </recommendedName>
    <alternativeName>
        <fullName evidence="14">Phenylalanyl-tRNA synthetase beta subunit</fullName>
        <shortName evidence="14">PheRS</shortName>
    </alternativeName>
</protein>
<dbReference type="GO" id="GO:0004826">
    <property type="term" value="F:phenylalanine-tRNA ligase activity"/>
    <property type="evidence" value="ECO:0007669"/>
    <property type="project" value="UniProtKB-UniRule"/>
</dbReference>
<dbReference type="GO" id="GO:0000287">
    <property type="term" value="F:magnesium ion binding"/>
    <property type="evidence" value="ECO:0007669"/>
    <property type="project" value="UniProtKB-UniRule"/>
</dbReference>
<dbReference type="EMBL" id="LR214986">
    <property type="protein sequence ID" value="VEU64781.1"/>
    <property type="molecule type" value="Genomic_DNA"/>
</dbReference>